<accession>A0A1W2CBP6</accession>
<dbReference type="InterPro" id="IPR001816">
    <property type="entry name" value="Transl_elong_EFTs/EF1B"/>
</dbReference>
<feature type="domain" description="Translation elongation factor EFTs/EF1B dimerisation" evidence="7">
    <location>
        <begin position="27"/>
        <end position="197"/>
    </location>
</feature>
<dbReference type="InterPro" id="IPR014039">
    <property type="entry name" value="Transl_elong_EFTs/EF1B_dimer"/>
</dbReference>
<comment type="subcellular location">
    <subcellularLocation>
        <location evidence="6">Cytoplasm</location>
    </subcellularLocation>
</comment>
<dbReference type="EMBL" id="FWXW01000009">
    <property type="protein sequence ID" value="SMC82697.1"/>
    <property type="molecule type" value="Genomic_DNA"/>
</dbReference>
<gene>
    <name evidence="6" type="primary">tsf</name>
    <name evidence="8" type="ORF">SAMN02745168_2730</name>
</gene>
<sequence length="197" mass="22004">MPITPYAVKQLHEQTGAGYMDAKTALEKANGDFEKAIVVLREKGISIAKKKAVRLTKEGIVGFYLHSNGRIGVMLEVNCETEFAASTQVFKDLAHNLAMHIAAMNPVCIAGTDLLPETITQEKDIFEAQARNENRPETAIPAVVEGKLKKYYQNNCLLDQPYFKDSNRSVNDVLVECIAILKENVTIKRFIRYEVGE</sequence>
<proteinExistence type="inferred from homology"/>
<comment type="caution">
    <text evidence="6">Lacks conserved residue(s) required for the propagation of feature annotation.</text>
</comment>
<evidence type="ECO:0000256" key="2">
    <source>
        <dbReference type="ARBA" id="ARBA00016956"/>
    </source>
</evidence>
<evidence type="ECO:0000259" key="7">
    <source>
        <dbReference type="Pfam" id="PF00889"/>
    </source>
</evidence>
<protein>
    <recommendedName>
        <fullName evidence="2 6">Elongation factor Ts</fullName>
        <shortName evidence="6">EF-Ts</shortName>
    </recommendedName>
</protein>
<name>A0A1W2CBP6_9FIRM</name>
<dbReference type="Gene3D" id="1.10.8.10">
    <property type="entry name" value="DNA helicase RuvA subunit, C-terminal domain"/>
    <property type="match status" value="1"/>
</dbReference>
<evidence type="ECO:0000256" key="6">
    <source>
        <dbReference type="HAMAP-Rule" id="MF_00050"/>
    </source>
</evidence>
<dbReference type="RefSeq" id="WP_242942856.1">
    <property type="nucleotide sequence ID" value="NZ_FWXW01000009.1"/>
</dbReference>
<dbReference type="Gene3D" id="1.10.286.20">
    <property type="match status" value="1"/>
</dbReference>
<evidence type="ECO:0000313" key="8">
    <source>
        <dbReference type="EMBL" id="SMC82697.1"/>
    </source>
</evidence>
<dbReference type="FunFam" id="1.10.8.10:FF:000001">
    <property type="entry name" value="Elongation factor Ts"/>
    <property type="match status" value="1"/>
</dbReference>
<dbReference type="SUPFAM" id="SSF46934">
    <property type="entry name" value="UBA-like"/>
    <property type="match status" value="1"/>
</dbReference>
<comment type="function">
    <text evidence="5 6">Associates with the EF-Tu.GDP complex and induces the exchange of GDP to GTP. It remains bound to the aminoacyl-tRNA.EF-Tu.GTP complex up to the GTP hydrolysis stage on the ribosome.</text>
</comment>
<dbReference type="AlphaFoldDB" id="A0A1W2CBP6"/>
<organism evidence="8 9">
    <name type="scientific">Papillibacter cinnamivorans DSM 12816</name>
    <dbReference type="NCBI Taxonomy" id="1122930"/>
    <lineage>
        <taxon>Bacteria</taxon>
        <taxon>Bacillati</taxon>
        <taxon>Bacillota</taxon>
        <taxon>Clostridia</taxon>
        <taxon>Eubacteriales</taxon>
        <taxon>Oscillospiraceae</taxon>
        <taxon>Papillibacter</taxon>
    </lineage>
</organism>
<dbReference type="Gene3D" id="3.30.479.20">
    <property type="entry name" value="Elongation factor Ts, dimerisation domain"/>
    <property type="match status" value="1"/>
</dbReference>
<reference evidence="8 9" key="1">
    <citation type="submission" date="2017-04" db="EMBL/GenBank/DDBJ databases">
        <authorList>
            <person name="Afonso C.L."/>
            <person name="Miller P.J."/>
            <person name="Scott M.A."/>
            <person name="Spackman E."/>
            <person name="Goraichik I."/>
            <person name="Dimitrov K.M."/>
            <person name="Suarez D.L."/>
            <person name="Swayne D.E."/>
        </authorList>
    </citation>
    <scope>NUCLEOTIDE SEQUENCE [LARGE SCALE GENOMIC DNA]</scope>
    <source>
        <strain evidence="8 9">DSM 12816</strain>
    </source>
</reference>
<dbReference type="Proteomes" id="UP000192790">
    <property type="component" value="Unassembled WGS sequence"/>
</dbReference>
<dbReference type="HAMAP" id="MF_00050">
    <property type="entry name" value="EF_Ts"/>
    <property type="match status" value="1"/>
</dbReference>
<evidence type="ECO:0000256" key="3">
    <source>
        <dbReference type="ARBA" id="ARBA00022768"/>
    </source>
</evidence>
<dbReference type="CDD" id="cd14275">
    <property type="entry name" value="UBA_EF-Ts"/>
    <property type="match status" value="1"/>
</dbReference>
<dbReference type="Pfam" id="PF00889">
    <property type="entry name" value="EF_TS"/>
    <property type="match status" value="1"/>
</dbReference>
<dbReference type="PANTHER" id="PTHR11741">
    <property type="entry name" value="ELONGATION FACTOR TS"/>
    <property type="match status" value="1"/>
</dbReference>
<keyword evidence="4 6" id="KW-0648">Protein biosynthesis</keyword>
<dbReference type="STRING" id="1122930.SAMN02745168_2730"/>
<comment type="similarity">
    <text evidence="1 6">Belongs to the EF-Ts family.</text>
</comment>
<dbReference type="InterPro" id="IPR009060">
    <property type="entry name" value="UBA-like_sf"/>
</dbReference>
<dbReference type="SUPFAM" id="SSF54713">
    <property type="entry name" value="Elongation factor Ts (EF-Ts), dimerisation domain"/>
    <property type="match status" value="1"/>
</dbReference>
<dbReference type="InterPro" id="IPR036402">
    <property type="entry name" value="EF-Ts_dimer_sf"/>
</dbReference>
<evidence type="ECO:0000256" key="4">
    <source>
        <dbReference type="ARBA" id="ARBA00022917"/>
    </source>
</evidence>
<evidence type="ECO:0000256" key="5">
    <source>
        <dbReference type="ARBA" id="ARBA00025453"/>
    </source>
</evidence>
<keyword evidence="9" id="KW-1185">Reference proteome</keyword>
<dbReference type="GO" id="GO:0005737">
    <property type="term" value="C:cytoplasm"/>
    <property type="evidence" value="ECO:0007669"/>
    <property type="project" value="UniProtKB-SubCell"/>
</dbReference>
<evidence type="ECO:0000256" key="1">
    <source>
        <dbReference type="ARBA" id="ARBA00005532"/>
    </source>
</evidence>
<dbReference type="GO" id="GO:0003746">
    <property type="term" value="F:translation elongation factor activity"/>
    <property type="evidence" value="ECO:0007669"/>
    <property type="project" value="UniProtKB-UniRule"/>
</dbReference>
<evidence type="ECO:0000313" key="9">
    <source>
        <dbReference type="Proteomes" id="UP000192790"/>
    </source>
</evidence>
<dbReference type="PANTHER" id="PTHR11741:SF0">
    <property type="entry name" value="ELONGATION FACTOR TS, MITOCHONDRIAL"/>
    <property type="match status" value="1"/>
</dbReference>
<keyword evidence="3 6" id="KW-0251">Elongation factor</keyword>
<keyword evidence="6" id="KW-0963">Cytoplasm</keyword>